<keyword evidence="3" id="KW-1003">Cell membrane</keyword>
<dbReference type="PANTHER" id="PTHR34584:SF1">
    <property type="entry name" value="NA(+)_H(+) ANTIPORTER SUBUNIT E1"/>
    <property type="match status" value="1"/>
</dbReference>
<accession>A0A4Q1VPD0</accession>
<keyword evidence="5 7" id="KW-1133">Transmembrane helix</keyword>
<dbReference type="InterPro" id="IPR002758">
    <property type="entry name" value="Cation_antiport_E"/>
</dbReference>
<evidence type="ECO:0000256" key="4">
    <source>
        <dbReference type="ARBA" id="ARBA00022692"/>
    </source>
</evidence>
<comment type="subcellular location">
    <subcellularLocation>
        <location evidence="1">Cell membrane</location>
        <topology evidence="1">Multi-pass membrane protein</topology>
    </subcellularLocation>
</comment>
<dbReference type="AlphaFoldDB" id="A0A4Q1VPD0"/>
<evidence type="ECO:0000256" key="7">
    <source>
        <dbReference type="SAM" id="Phobius"/>
    </source>
</evidence>
<evidence type="ECO:0000256" key="2">
    <source>
        <dbReference type="ARBA" id="ARBA00006228"/>
    </source>
</evidence>
<reference evidence="8 9" key="1">
    <citation type="submission" date="2017-03" db="EMBL/GenBank/DDBJ databases">
        <authorList>
            <person name="Safronova V.I."/>
            <person name="Sazanova A.L."/>
            <person name="Chirak E.R."/>
        </authorList>
    </citation>
    <scope>NUCLEOTIDE SEQUENCE [LARGE SCALE GENOMIC DNA]</scope>
    <source>
        <strain evidence="8 9">Opo-243</strain>
    </source>
</reference>
<comment type="caution">
    <text evidence="8">The sequence shown here is derived from an EMBL/GenBank/DDBJ whole genome shotgun (WGS) entry which is preliminary data.</text>
</comment>
<evidence type="ECO:0000313" key="8">
    <source>
        <dbReference type="EMBL" id="RXT54102.1"/>
    </source>
</evidence>
<evidence type="ECO:0000256" key="3">
    <source>
        <dbReference type="ARBA" id="ARBA00022475"/>
    </source>
</evidence>
<dbReference type="GO" id="GO:0005886">
    <property type="term" value="C:plasma membrane"/>
    <property type="evidence" value="ECO:0007669"/>
    <property type="project" value="UniProtKB-SubCell"/>
</dbReference>
<organism evidence="8 9">
    <name type="scientific">Bradyrhizobium betae</name>
    <dbReference type="NCBI Taxonomy" id="244734"/>
    <lineage>
        <taxon>Bacteria</taxon>
        <taxon>Pseudomonadati</taxon>
        <taxon>Pseudomonadota</taxon>
        <taxon>Alphaproteobacteria</taxon>
        <taxon>Hyphomicrobiales</taxon>
        <taxon>Nitrobacteraceae</taxon>
        <taxon>Bradyrhizobium</taxon>
    </lineage>
</organism>
<sequence length="173" mass="18579">MTGSSRDRDGRAAIRGGQLWRIAMFRAASFLCLWLVLAGANPGDFPAAAVAIATATWTSLHLLEPSSSRRSLVAIARLALLFLYHSIVAGIDVAGRALHPRLPLHPGFVAYPSRLSRGVRQNVFTTLTSLLPGTVPAGEENGHIVYHCLDVTQPVLDDLAAEEAALVRALYND</sequence>
<dbReference type="GO" id="GO:0008324">
    <property type="term" value="F:monoatomic cation transmembrane transporter activity"/>
    <property type="evidence" value="ECO:0007669"/>
    <property type="project" value="InterPro"/>
</dbReference>
<proteinExistence type="inferred from homology"/>
<evidence type="ECO:0000313" key="9">
    <source>
        <dbReference type="Proteomes" id="UP000290819"/>
    </source>
</evidence>
<dbReference type="Proteomes" id="UP000290819">
    <property type="component" value="Unassembled WGS sequence"/>
</dbReference>
<dbReference type="Pfam" id="PF01899">
    <property type="entry name" value="MNHE"/>
    <property type="match status" value="1"/>
</dbReference>
<keyword evidence="9" id="KW-1185">Reference proteome</keyword>
<gene>
    <name evidence="8" type="ORF">B5V03_01160</name>
</gene>
<evidence type="ECO:0000256" key="1">
    <source>
        <dbReference type="ARBA" id="ARBA00004651"/>
    </source>
</evidence>
<comment type="similarity">
    <text evidence="2">Belongs to the CPA3 antiporters (TC 2.A.63) subunit E family.</text>
</comment>
<keyword evidence="4 7" id="KW-0812">Transmembrane</keyword>
<keyword evidence="6 7" id="KW-0472">Membrane</keyword>
<dbReference type="OrthoDB" id="7852837at2"/>
<name>A0A4Q1VPD0_9BRAD</name>
<evidence type="ECO:0000256" key="6">
    <source>
        <dbReference type="ARBA" id="ARBA00023136"/>
    </source>
</evidence>
<protein>
    <submittedName>
        <fullName evidence="8">Sodium:proton antiporter</fullName>
    </submittedName>
</protein>
<feature type="transmembrane region" description="Helical" evidence="7">
    <location>
        <begin position="75"/>
        <end position="95"/>
    </location>
</feature>
<dbReference type="EMBL" id="MZXW01000004">
    <property type="protein sequence ID" value="RXT54102.1"/>
    <property type="molecule type" value="Genomic_DNA"/>
</dbReference>
<dbReference type="PANTHER" id="PTHR34584">
    <property type="entry name" value="NA(+)/H(+) ANTIPORTER SUBUNIT E1"/>
    <property type="match status" value="1"/>
</dbReference>
<evidence type="ECO:0000256" key="5">
    <source>
        <dbReference type="ARBA" id="ARBA00022989"/>
    </source>
</evidence>
<dbReference type="RefSeq" id="WP_129267443.1">
    <property type="nucleotide sequence ID" value="NZ_MZXW01000004.1"/>
</dbReference>